<keyword evidence="5 7" id="KW-0560">Oxidoreductase</keyword>
<dbReference type="SUPFAM" id="SSF51905">
    <property type="entry name" value="FAD/NAD(P)-binding domain"/>
    <property type="match status" value="1"/>
</dbReference>
<dbReference type="InterPro" id="IPR039651">
    <property type="entry name" value="FixC-like"/>
</dbReference>
<keyword evidence="8" id="KW-1185">Reference proteome</keyword>
<organism evidence="7 8">
    <name type="scientific">Deinococcus antarcticus</name>
    <dbReference type="NCBI Taxonomy" id="1298767"/>
    <lineage>
        <taxon>Bacteria</taxon>
        <taxon>Thermotogati</taxon>
        <taxon>Deinococcota</taxon>
        <taxon>Deinococci</taxon>
        <taxon>Deinococcales</taxon>
        <taxon>Deinococcaceae</taxon>
        <taxon>Deinococcus</taxon>
    </lineage>
</organism>
<evidence type="ECO:0000256" key="3">
    <source>
        <dbReference type="ARBA" id="ARBA00022630"/>
    </source>
</evidence>
<dbReference type="PANTHER" id="PTHR43624:SF2">
    <property type="entry name" value="ELECTRON TRANSFER FLAVOPROTEIN-QUINONE OXIDOREDUCTASE YDIS-RELATED"/>
    <property type="match status" value="1"/>
</dbReference>
<dbReference type="PANTHER" id="PTHR43624">
    <property type="entry name" value="ELECTRON TRANSFER FLAVOPROTEIN-QUINONE OXIDOREDUCTASE YDIS-RELATED"/>
    <property type="match status" value="1"/>
</dbReference>
<comment type="caution">
    <text evidence="7">The sequence shown here is derived from an EMBL/GenBank/DDBJ whole genome shotgun (WGS) entry which is preliminary data.</text>
</comment>
<comment type="similarity">
    <text evidence="2">Belongs to the ETF-QO/FixC family.</text>
</comment>
<dbReference type="EMBL" id="JBHRZF010000168">
    <property type="protein sequence ID" value="MFC3861978.1"/>
    <property type="molecule type" value="Genomic_DNA"/>
</dbReference>
<evidence type="ECO:0000313" key="7">
    <source>
        <dbReference type="EMBL" id="MFC3861978.1"/>
    </source>
</evidence>
<keyword evidence="3" id="KW-0285">Flavoprotein</keyword>
<dbReference type="Gene3D" id="3.50.50.60">
    <property type="entry name" value="FAD/NAD(P)-binding domain"/>
    <property type="match status" value="1"/>
</dbReference>
<dbReference type="GO" id="GO:0016491">
    <property type="term" value="F:oxidoreductase activity"/>
    <property type="evidence" value="ECO:0007669"/>
    <property type="project" value="UniProtKB-KW"/>
</dbReference>
<dbReference type="InterPro" id="IPR036188">
    <property type="entry name" value="FAD/NAD-bd_sf"/>
</dbReference>
<dbReference type="RefSeq" id="WP_380079405.1">
    <property type="nucleotide sequence ID" value="NZ_JBHRZF010000168.1"/>
</dbReference>
<evidence type="ECO:0000256" key="4">
    <source>
        <dbReference type="ARBA" id="ARBA00022827"/>
    </source>
</evidence>
<dbReference type="Proteomes" id="UP001595748">
    <property type="component" value="Unassembled WGS sequence"/>
</dbReference>
<name>A0ABV8A8C4_9DEIO</name>
<dbReference type="Pfam" id="PF01266">
    <property type="entry name" value="DAO"/>
    <property type="match status" value="1"/>
</dbReference>
<evidence type="ECO:0000256" key="1">
    <source>
        <dbReference type="ARBA" id="ARBA00001974"/>
    </source>
</evidence>
<evidence type="ECO:0000256" key="2">
    <source>
        <dbReference type="ARBA" id="ARBA00006796"/>
    </source>
</evidence>
<dbReference type="EC" id="1.-.-.-" evidence="7"/>
<comment type="cofactor">
    <cofactor evidence="1">
        <name>FAD</name>
        <dbReference type="ChEBI" id="CHEBI:57692"/>
    </cofactor>
</comment>
<dbReference type="Gene3D" id="3.30.9.10">
    <property type="entry name" value="D-Amino Acid Oxidase, subunit A, domain 2"/>
    <property type="match status" value="1"/>
</dbReference>
<evidence type="ECO:0000259" key="6">
    <source>
        <dbReference type="Pfam" id="PF01266"/>
    </source>
</evidence>
<reference evidence="8" key="1">
    <citation type="journal article" date="2019" name="Int. J. Syst. Evol. Microbiol.">
        <title>The Global Catalogue of Microorganisms (GCM) 10K type strain sequencing project: providing services to taxonomists for standard genome sequencing and annotation.</title>
        <authorList>
            <consortium name="The Broad Institute Genomics Platform"/>
            <consortium name="The Broad Institute Genome Sequencing Center for Infectious Disease"/>
            <person name="Wu L."/>
            <person name="Ma J."/>
        </authorList>
    </citation>
    <scope>NUCLEOTIDE SEQUENCE [LARGE SCALE GENOMIC DNA]</scope>
    <source>
        <strain evidence="8">CCTCC AB 2013263</strain>
    </source>
</reference>
<protein>
    <submittedName>
        <fullName evidence="7">FAD-dependent oxidoreductase</fullName>
        <ecNumber evidence="7">1.-.-.-</ecNumber>
    </submittedName>
</protein>
<keyword evidence="4" id="KW-0274">FAD</keyword>
<evidence type="ECO:0000256" key="5">
    <source>
        <dbReference type="ARBA" id="ARBA00023002"/>
    </source>
</evidence>
<evidence type="ECO:0000313" key="8">
    <source>
        <dbReference type="Proteomes" id="UP001595748"/>
    </source>
</evidence>
<dbReference type="InterPro" id="IPR006076">
    <property type="entry name" value="FAD-dep_OxRdtase"/>
</dbReference>
<proteinExistence type="inferred from homology"/>
<feature type="domain" description="FAD dependent oxidoreductase" evidence="6">
    <location>
        <begin position="21"/>
        <end position="304"/>
    </location>
</feature>
<sequence>MTSSGRVWAHVGQPFQEQEFDVVVVGAGRMGAALSLYLRVTAPHLSVLMVEEGGLPNEEGATILAPGVWTTLGLPTEHTQAARWTREQLQHHLGDVQFQERPLLELAASPLPDGQASADLAAEFPALNTLVDLNALPHARVDRQAATYRPGSVALNAAQQAIKLGANLLLNTRARLTPSGLTLERLTVTNTHQIVTHEVRSVTARSVVVAAGAAGPHLTEHGLGVHTRHGRAYQQYPRLNLPSTPDTPVIRVQGLTLRPQAEAFTLIPAIHHRDPHGYAPAGGHLTGVPTGLRREVLEDLVNLMDAVPALSSEQLQVGRSLSDLPGAWVALPHGQPGAPSPWPPQWEELRPGHFLLLGGPLADTLGLAVANDLAQTLARS</sequence>
<accession>A0ABV8A8C4</accession>
<gene>
    <name evidence="7" type="ORF">ACFOPQ_14510</name>
</gene>